<protein>
    <submittedName>
        <fullName evidence="1">Uncharacterized protein</fullName>
    </submittedName>
</protein>
<accession>A0A5J4WLC5</accession>
<evidence type="ECO:0000313" key="1">
    <source>
        <dbReference type="EMBL" id="KAA6395744.1"/>
    </source>
</evidence>
<name>A0A5J4WLC5_9EUKA</name>
<dbReference type="EMBL" id="SNRW01001603">
    <property type="protein sequence ID" value="KAA6395744.1"/>
    <property type="molecule type" value="Genomic_DNA"/>
</dbReference>
<comment type="caution">
    <text evidence="1">The sequence shown here is derived from an EMBL/GenBank/DDBJ whole genome shotgun (WGS) entry which is preliminary data.</text>
</comment>
<proteinExistence type="predicted"/>
<gene>
    <name evidence="1" type="ORF">EZS28_008732</name>
</gene>
<evidence type="ECO:0000313" key="2">
    <source>
        <dbReference type="Proteomes" id="UP000324800"/>
    </source>
</evidence>
<organism evidence="1 2">
    <name type="scientific">Streblomastix strix</name>
    <dbReference type="NCBI Taxonomy" id="222440"/>
    <lineage>
        <taxon>Eukaryota</taxon>
        <taxon>Metamonada</taxon>
        <taxon>Preaxostyla</taxon>
        <taxon>Oxymonadida</taxon>
        <taxon>Streblomastigidae</taxon>
        <taxon>Streblomastix</taxon>
    </lineage>
</organism>
<reference evidence="1 2" key="1">
    <citation type="submission" date="2019-03" db="EMBL/GenBank/DDBJ databases">
        <title>Single cell metagenomics reveals metabolic interactions within the superorganism composed of flagellate Streblomastix strix and complex community of Bacteroidetes bacteria on its surface.</title>
        <authorList>
            <person name="Treitli S.C."/>
            <person name="Kolisko M."/>
            <person name="Husnik F."/>
            <person name="Keeling P."/>
            <person name="Hampl V."/>
        </authorList>
    </citation>
    <scope>NUCLEOTIDE SEQUENCE [LARGE SCALE GENOMIC DNA]</scope>
    <source>
        <strain evidence="1">ST1C</strain>
    </source>
</reference>
<sequence>MQQAGQIDPALGSEDDLHEHLSLGIPTSQDESLGHLQPEGQFDLEHVHELFATVEFEPAVHFLLDQHSVGAQIDEFESQTQSEVGISGPLQYAGHTPLPALGSSVLKHGQSEALVIFTSHVQLDVVYPFTQQAGHMSPALGSDQDLSFWHSLNEQLDKLQSHKQSGVKDPFTQQAGHSPLPALGSAVDLHSHLELGMPTNNVGSVGHLHPDGELVPVHSHEFVVVGQSLAVQQAGHFPPARGSPEFKHGQSDLDQLIRSNLHFLSITQTDDEQDVRFVSHTHSDVRFPFTQYEGQVTPALGSAELKHGQSEAF</sequence>
<dbReference type="Proteomes" id="UP000324800">
    <property type="component" value="Unassembled WGS sequence"/>
</dbReference>
<dbReference type="AlphaFoldDB" id="A0A5J4WLC5"/>